<dbReference type="AlphaFoldDB" id="A0A9P0A5G3"/>
<dbReference type="Proteomes" id="UP001152759">
    <property type="component" value="Chromosome 2"/>
</dbReference>
<sequence length="131" mass="14527">MASFESFRRGVCGKRGGKPHSGSRPENWWTRRQCCRTVGHELRVGGQDGNVVAQWVANSKLVDKTAMLSHSGSIAKELGLEKLLEFSGKQELDLPYPSPSRPTLIYIHDLSDKHIIASLKKLNVPVAKVFS</sequence>
<organism evidence="1 2">
    <name type="scientific">Bemisia tabaci</name>
    <name type="common">Sweetpotato whitefly</name>
    <name type="synonym">Aleurodes tabaci</name>
    <dbReference type="NCBI Taxonomy" id="7038"/>
    <lineage>
        <taxon>Eukaryota</taxon>
        <taxon>Metazoa</taxon>
        <taxon>Ecdysozoa</taxon>
        <taxon>Arthropoda</taxon>
        <taxon>Hexapoda</taxon>
        <taxon>Insecta</taxon>
        <taxon>Pterygota</taxon>
        <taxon>Neoptera</taxon>
        <taxon>Paraneoptera</taxon>
        <taxon>Hemiptera</taxon>
        <taxon>Sternorrhyncha</taxon>
        <taxon>Aleyrodoidea</taxon>
        <taxon>Aleyrodidae</taxon>
        <taxon>Aleyrodinae</taxon>
        <taxon>Bemisia</taxon>
    </lineage>
</organism>
<proteinExistence type="predicted"/>
<dbReference type="EMBL" id="OU963863">
    <property type="protein sequence ID" value="CAH0384690.1"/>
    <property type="molecule type" value="Genomic_DNA"/>
</dbReference>
<evidence type="ECO:0000313" key="2">
    <source>
        <dbReference type="Proteomes" id="UP001152759"/>
    </source>
</evidence>
<evidence type="ECO:0000313" key="1">
    <source>
        <dbReference type="EMBL" id="CAH0384690.1"/>
    </source>
</evidence>
<keyword evidence="2" id="KW-1185">Reference proteome</keyword>
<gene>
    <name evidence="1" type="ORF">BEMITA_LOCUS3990</name>
</gene>
<name>A0A9P0A5G3_BEMTA</name>
<accession>A0A9P0A5G3</accession>
<protein>
    <submittedName>
        <fullName evidence="1">Uncharacterized protein</fullName>
    </submittedName>
</protein>
<reference evidence="1" key="1">
    <citation type="submission" date="2021-12" db="EMBL/GenBank/DDBJ databases">
        <authorList>
            <person name="King R."/>
        </authorList>
    </citation>
    <scope>NUCLEOTIDE SEQUENCE</scope>
</reference>